<organism evidence="2 3">
    <name type="scientific">Acrocarpospora macrocephala</name>
    <dbReference type="NCBI Taxonomy" id="150177"/>
    <lineage>
        <taxon>Bacteria</taxon>
        <taxon>Bacillati</taxon>
        <taxon>Actinomycetota</taxon>
        <taxon>Actinomycetes</taxon>
        <taxon>Streptosporangiales</taxon>
        <taxon>Streptosporangiaceae</taxon>
        <taxon>Acrocarpospora</taxon>
    </lineage>
</organism>
<accession>A0A5M3WER5</accession>
<keyword evidence="3" id="KW-1185">Reference proteome</keyword>
<comment type="caution">
    <text evidence="2">The sequence shown here is derived from an EMBL/GenBank/DDBJ whole genome shotgun (WGS) entry which is preliminary data.</text>
</comment>
<reference evidence="2 3" key="1">
    <citation type="submission" date="2019-10" db="EMBL/GenBank/DDBJ databases">
        <title>Whole genome shotgun sequence of Acrocarpospora macrocephala NBRC 16266.</title>
        <authorList>
            <person name="Ichikawa N."/>
            <person name="Kimura A."/>
            <person name="Kitahashi Y."/>
            <person name="Komaki H."/>
            <person name="Oguchi A."/>
        </authorList>
    </citation>
    <scope>NUCLEOTIDE SEQUENCE [LARGE SCALE GENOMIC DNA]</scope>
    <source>
        <strain evidence="2 3">NBRC 16266</strain>
    </source>
</reference>
<feature type="region of interest" description="Disordered" evidence="1">
    <location>
        <begin position="74"/>
        <end position="94"/>
    </location>
</feature>
<sequence length="94" mass="9897">MVAGTPNQKGGPLMSATIHIAGPAQLGGLYQTCERCGFVLQDYTGSTPMVVEGEDPTIASWPEGGRIGVIGNATYTLPDDRPLDDDETECRPTS</sequence>
<evidence type="ECO:0000313" key="2">
    <source>
        <dbReference type="EMBL" id="GES07464.1"/>
    </source>
</evidence>
<gene>
    <name evidence="2" type="ORF">Amac_010590</name>
</gene>
<name>A0A5M3WER5_9ACTN</name>
<dbReference type="Proteomes" id="UP000331127">
    <property type="component" value="Unassembled WGS sequence"/>
</dbReference>
<protein>
    <submittedName>
        <fullName evidence="2">Uncharacterized protein</fullName>
    </submittedName>
</protein>
<dbReference type="EMBL" id="BLAE01000006">
    <property type="protein sequence ID" value="GES07464.1"/>
    <property type="molecule type" value="Genomic_DNA"/>
</dbReference>
<evidence type="ECO:0000313" key="3">
    <source>
        <dbReference type="Proteomes" id="UP000331127"/>
    </source>
</evidence>
<proteinExistence type="predicted"/>
<dbReference type="AlphaFoldDB" id="A0A5M3WER5"/>
<evidence type="ECO:0000256" key="1">
    <source>
        <dbReference type="SAM" id="MobiDB-lite"/>
    </source>
</evidence>